<comment type="cofactor">
    <cofactor evidence="1 11">
        <name>Zn(2+)</name>
        <dbReference type="ChEBI" id="CHEBI:29105"/>
    </cofactor>
</comment>
<dbReference type="GO" id="GO:0004222">
    <property type="term" value="F:metalloendopeptidase activity"/>
    <property type="evidence" value="ECO:0007669"/>
    <property type="project" value="InterPro"/>
</dbReference>
<gene>
    <name evidence="13" type="primary">rseP</name>
    <name evidence="13" type="ORF">K4G66_23285</name>
</gene>
<feature type="domain" description="PDZ" evidence="12">
    <location>
        <begin position="224"/>
        <end position="252"/>
    </location>
</feature>
<keyword evidence="4" id="KW-0645">Protease</keyword>
<keyword evidence="9 11" id="KW-0482">Metalloprotease</keyword>
<protein>
    <recommendedName>
        <fullName evidence="11">Zinc metalloprotease</fullName>
        <ecNumber evidence="11">3.4.24.-</ecNumber>
    </recommendedName>
</protein>
<dbReference type="InterPro" id="IPR001478">
    <property type="entry name" value="PDZ"/>
</dbReference>
<dbReference type="Pfam" id="PF02163">
    <property type="entry name" value="Peptidase_M50"/>
    <property type="match status" value="1"/>
</dbReference>
<dbReference type="PANTHER" id="PTHR42837:SF2">
    <property type="entry name" value="MEMBRANE METALLOPROTEASE ARASP2, CHLOROPLASTIC-RELATED"/>
    <property type="match status" value="1"/>
</dbReference>
<keyword evidence="6 11" id="KW-0378">Hydrolase</keyword>
<evidence type="ECO:0000256" key="4">
    <source>
        <dbReference type="ARBA" id="ARBA00022670"/>
    </source>
</evidence>
<comment type="similarity">
    <text evidence="3 11">Belongs to the peptidase M50B family.</text>
</comment>
<name>A0AA49JFP7_9BACT</name>
<dbReference type="PROSITE" id="PS50106">
    <property type="entry name" value="PDZ"/>
    <property type="match status" value="1"/>
</dbReference>
<evidence type="ECO:0000256" key="2">
    <source>
        <dbReference type="ARBA" id="ARBA00004141"/>
    </source>
</evidence>
<evidence type="ECO:0000256" key="8">
    <source>
        <dbReference type="ARBA" id="ARBA00022989"/>
    </source>
</evidence>
<organism evidence="13">
    <name type="scientific">Roseihalotalea indica</name>
    <dbReference type="NCBI Taxonomy" id="2867963"/>
    <lineage>
        <taxon>Bacteria</taxon>
        <taxon>Pseudomonadati</taxon>
        <taxon>Bacteroidota</taxon>
        <taxon>Cytophagia</taxon>
        <taxon>Cytophagales</taxon>
        <taxon>Catalimonadaceae</taxon>
        <taxon>Roseihalotalea</taxon>
    </lineage>
</organism>
<dbReference type="CDD" id="cd06163">
    <property type="entry name" value="S2P-M50_PDZ_RseP-like"/>
    <property type="match status" value="1"/>
</dbReference>
<evidence type="ECO:0000256" key="11">
    <source>
        <dbReference type="RuleBase" id="RU362031"/>
    </source>
</evidence>
<evidence type="ECO:0000313" key="13">
    <source>
        <dbReference type="EMBL" id="WKN35305.1"/>
    </source>
</evidence>
<accession>A0AA49JFP7</accession>
<feature type="transmembrane region" description="Helical" evidence="11">
    <location>
        <begin position="373"/>
        <end position="395"/>
    </location>
</feature>
<dbReference type="NCBIfam" id="TIGR00054">
    <property type="entry name" value="RIP metalloprotease RseP"/>
    <property type="match status" value="1"/>
</dbReference>
<dbReference type="InterPro" id="IPR008915">
    <property type="entry name" value="Peptidase_M50"/>
</dbReference>
<evidence type="ECO:0000256" key="3">
    <source>
        <dbReference type="ARBA" id="ARBA00007931"/>
    </source>
</evidence>
<evidence type="ECO:0000256" key="5">
    <source>
        <dbReference type="ARBA" id="ARBA00022692"/>
    </source>
</evidence>
<reference evidence="13" key="1">
    <citation type="journal article" date="2023" name="Comput. Struct. Biotechnol. J.">
        <title>Discovery of a novel marine Bacteroidetes with a rich repertoire of carbohydrate-active enzymes.</title>
        <authorList>
            <person name="Chen B."/>
            <person name="Liu G."/>
            <person name="Chen Q."/>
            <person name="Wang H."/>
            <person name="Liu L."/>
            <person name="Tang K."/>
        </authorList>
    </citation>
    <scope>NUCLEOTIDE SEQUENCE</scope>
    <source>
        <strain evidence="13">TK19036</strain>
    </source>
</reference>
<dbReference type="Gene3D" id="2.30.42.10">
    <property type="match status" value="2"/>
</dbReference>
<evidence type="ECO:0000256" key="1">
    <source>
        <dbReference type="ARBA" id="ARBA00001947"/>
    </source>
</evidence>
<evidence type="ECO:0000256" key="10">
    <source>
        <dbReference type="ARBA" id="ARBA00023136"/>
    </source>
</evidence>
<sequence length="446" mass="49458">MEGLIMAAQLLLGLSILVGLHELGHLLTAKLFGMRVEQYYIGFPPKIFGFRYGETEYNLGAVPLGGFVKISGMVDESLDTKNLSEEPQPWEFRSKPAWQRLIVMMGGIIVNVITGIVIFILLTYQFGDTYIPREEVVKNGIVAYELGEEIGLQTGDKILKVNGEDYVKFSDLTSPNVLLANKAYYTVERNGNTVDVPIPTGFLDKYSDKEAASQFMSVRLLPEVSRLEKGGNAEKAGLEVGDQIVSVAGQDIVFFDEMQKILSEKKGETVDLRVLRADNSETESTMRQPVTLQVQVDEDGMIGLANKLWNLDQVDYTFAQAIPEGAKEAFSVVWINIQALGKIFKGEVSASKSLSGPIGIAQIFGGEWDWVRFWRITGLLSMVLAFMNFLPIPALDGGHVAFLSYEIISGRKPSDKFLEGAQKVGMVLLLTLMTFAIFNDIFKVFF</sequence>
<keyword evidence="5 11" id="KW-0812">Transmembrane</keyword>
<dbReference type="EMBL" id="CP120682">
    <property type="protein sequence ID" value="WKN35305.1"/>
    <property type="molecule type" value="Genomic_DNA"/>
</dbReference>
<evidence type="ECO:0000256" key="7">
    <source>
        <dbReference type="ARBA" id="ARBA00022833"/>
    </source>
</evidence>
<feature type="transmembrane region" description="Helical" evidence="11">
    <location>
        <begin position="101"/>
        <end position="124"/>
    </location>
</feature>
<dbReference type="PANTHER" id="PTHR42837">
    <property type="entry name" value="REGULATOR OF SIGMA-E PROTEASE RSEP"/>
    <property type="match status" value="1"/>
</dbReference>
<dbReference type="InterPro" id="IPR041489">
    <property type="entry name" value="PDZ_6"/>
</dbReference>
<keyword evidence="7 11" id="KW-0862">Zinc</keyword>
<proteinExistence type="inferred from homology"/>
<keyword evidence="8 11" id="KW-1133">Transmembrane helix</keyword>
<dbReference type="AlphaFoldDB" id="A0AA49JFP7"/>
<dbReference type="InterPro" id="IPR004387">
    <property type="entry name" value="Pept_M50_Zn"/>
</dbReference>
<dbReference type="InterPro" id="IPR036034">
    <property type="entry name" value="PDZ_sf"/>
</dbReference>
<dbReference type="SUPFAM" id="SSF50156">
    <property type="entry name" value="PDZ domain-like"/>
    <property type="match status" value="2"/>
</dbReference>
<dbReference type="GO" id="GO:0006508">
    <property type="term" value="P:proteolysis"/>
    <property type="evidence" value="ECO:0007669"/>
    <property type="project" value="UniProtKB-KW"/>
</dbReference>
<evidence type="ECO:0000256" key="6">
    <source>
        <dbReference type="ARBA" id="ARBA00022801"/>
    </source>
</evidence>
<dbReference type="GO" id="GO:0046872">
    <property type="term" value="F:metal ion binding"/>
    <property type="evidence" value="ECO:0007669"/>
    <property type="project" value="UniProtKB-KW"/>
</dbReference>
<dbReference type="Pfam" id="PF17820">
    <property type="entry name" value="PDZ_6"/>
    <property type="match status" value="1"/>
</dbReference>
<evidence type="ECO:0000259" key="12">
    <source>
        <dbReference type="PROSITE" id="PS50106"/>
    </source>
</evidence>
<dbReference type="SMART" id="SM00228">
    <property type="entry name" value="PDZ"/>
    <property type="match status" value="2"/>
</dbReference>
<reference evidence="13" key="2">
    <citation type="journal article" date="2024" name="Antonie Van Leeuwenhoek">
        <title>Roseihalotalea indica gen. nov., sp. nov., a halophilic Bacteroidetes from mesopelagic Southwest Indian Ocean with higher carbohydrate metabolic potential.</title>
        <authorList>
            <person name="Chen B."/>
            <person name="Zhang M."/>
            <person name="Lin D."/>
            <person name="Ye J."/>
            <person name="Tang K."/>
        </authorList>
    </citation>
    <scope>NUCLEOTIDE SEQUENCE</scope>
    <source>
        <strain evidence="13">TK19036</strain>
    </source>
</reference>
<evidence type="ECO:0000256" key="9">
    <source>
        <dbReference type="ARBA" id="ARBA00023049"/>
    </source>
</evidence>
<dbReference type="GO" id="GO:0016020">
    <property type="term" value="C:membrane"/>
    <property type="evidence" value="ECO:0007669"/>
    <property type="project" value="UniProtKB-SubCell"/>
</dbReference>
<dbReference type="EC" id="3.4.24.-" evidence="11"/>
<keyword evidence="11" id="KW-0479">Metal-binding</keyword>
<feature type="transmembrane region" description="Helical" evidence="11">
    <location>
        <begin position="424"/>
        <end position="442"/>
    </location>
</feature>
<comment type="subcellular location">
    <subcellularLocation>
        <location evidence="2">Membrane</location>
        <topology evidence="2">Multi-pass membrane protein</topology>
    </subcellularLocation>
</comment>
<keyword evidence="10 11" id="KW-0472">Membrane</keyword>